<dbReference type="RefSeq" id="WP_077991486.1">
    <property type="nucleotide sequence ID" value="NZ_CP015625.1"/>
</dbReference>
<dbReference type="EMBL" id="CP015625">
    <property type="protein sequence ID" value="AQT46871.1"/>
    <property type="molecule type" value="Genomic_DNA"/>
</dbReference>
<dbReference type="OrthoDB" id="7924951at2"/>
<reference evidence="1 2" key="1">
    <citation type="submission" date="2016-11" db="EMBL/GenBank/DDBJ databases">
        <title>Comparative genomics of Bartonella apis.</title>
        <authorList>
            <person name="Engel P."/>
        </authorList>
    </citation>
    <scope>NUCLEOTIDE SEQUENCE [LARGE SCALE GENOMIC DNA]</scope>
    <source>
        <strain evidence="1 2">BBC0122</strain>
    </source>
</reference>
<protein>
    <submittedName>
        <fullName evidence="1">Uncharacterized protein</fullName>
    </submittedName>
</protein>
<accession>A0A1U9MGV4</accession>
<evidence type="ECO:0000313" key="1">
    <source>
        <dbReference type="EMBL" id="AQT46871.1"/>
    </source>
</evidence>
<sequence length="77" mass="8722">MSIETAMRISVTGMNRQVDSLDKTALNVARGTTVERQTYDPGDDMIDLNMGEHNFKANFRVFQVADETMAQIINLKR</sequence>
<name>A0A1U9MGV4_9HYPH</name>
<dbReference type="Proteomes" id="UP000189632">
    <property type="component" value="Chromosome"/>
</dbReference>
<keyword evidence="2" id="KW-1185">Reference proteome</keyword>
<evidence type="ECO:0000313" key="2">
    <source>
        <dbReference type="Proteomes" id="UP000189632"/>
    </source>
</evidence>
<organism evidence="1 2">
    <name type="scientific">Bartonella choladocola</name>
    <dbReference type="NCBI Taxonomy" id="2750995"/>
    <lineage>
        <taxon>Bacteria</taxon>
        <taxon>Pseudomonadati</taxon>
        <taxon>Pseudomonadota</taxon>
        <taxon>Alphaproteobacteria</taxon>
        <taxon>Hyphomicrobiales</taxon>
        <taxon>Bartonellaceae</taxon>
        <taxon>Bartonella</taxon>
    </lineage>
</organism>
<dbReference type="AlphaFoldDB" id="A0A1U9MGV4"/>
<proteinExistence type="predicted"/>
<gene>
    <name evidence="1" type="ORF">BBC0122_007430</name>
</gene>
<dbReference type="KEGG" id="bapi:BBC0122_007430"/>